<dbReference type="GO" id="GO:0052816">
    <property type="term" value="F:long-chain fatty acyl-CoA hydrolase activity"/>
    <property type="evidence" value="ECO:0007669"/>
    <property type="project" value="TreeGrafter"/>
</dbReference>
<dbReference type="PROSITE" id="PS51770">
    <property type="entry name" value="HOTDOG_ACOT"/>
    <property type="match status" value="1"/>
</dbReference>
<dbReference type="EMBL" id="JACIJM010000004">
    <property type="protein sequence ID" value="MBB5722003.1"/>
    <property type="molecule type" value="Genomic_DNA"/>
</dbReference>
<dbReference type="Gene3D" id="3.10.129.10">
    <property type="entry name" value="Hotdog Thioesterase"/>
    <property type="match status" value="1"/>
</dbReference>
<evidence type="ECO:0000256" key="4">
    <source>
        <dbReference type="SAM" id="MobiDB-lite"/>
    </source>
</evidence>
<dbReference type="Pfam" id="PF03061">
    <property type="entry name" value="4HBT"/>
    <property type="match status" value="1"/>
</dbReference>
<evidence type="ECO:0000259" key="5">
    <source>
        <dbReference type="PROSITE" id="PS51770"/>
    </source>
</evidence>
<dbReference type="CDD" id="cd03442">
    <property type="entry name" value="BFIT_BACH"/>
    <property type="match status" value="1"/>
</dbReference>
<reference evidence="6 7" key="1">
    <citation type="submission" date="2020-08" db="EMBL/GenBank/DDBJ databases">
        <title>Genomic Encyclopedia of Type Strains, Phase IV (KMG-IV): sequencing the most valuable type-strain genomes for metagenomic binning, comparative biology and taxonomic classification.</title>
        <authorList>
            <person name="Goeker M."/>
        </authorList>
    </citation>
    <scope>NUCLEOTIDE SEQUENCE [LARGE SCALE GENOMIC DNA]</scope>
    <source>
        <strain evidence="6 7">DSM 101064</strain>
    </source>
</reference>
<dbReference type="InterPro" id="IPR029069">
    <property type="entry name" value="HotDog_dom_sf"/>
</dbReference>
<name>A0A7W9EXR5_9RHOB</name>
<comment type="similarity">
    <text evidence="1">Belongs to the acyl coenzyme A hydrolase family.</text>
</comment>
<dbReference type="GO" id="GO:0009062">
    <property type="term" value="P:fatty acid catabolic process"/>
    <property type="evidence" value="ECO:0007669"/>
    <property type="project" value="TreeGrafter"/>
</dbReference>
<comment type="caution">
    <text evidence="6">The sequence shown here is derived from an EMBL/GenBank/DDBJ whole genome shotgun (WGS) entry which is preliminary data.</text>
</comment>
<dbReference type="GO" id="GO:0006637">
    <property type="term" value="P:acyl-CoA metabolic process"/>
    <property type="evidence" value="ECO:0007669"/>
    <property type="project" value="TreeGrafter"/>
</dbReference>
<dbReference type="InterPro" id="IPR033120">
    <property type="entry name" value="HOTDOG_ACOT"/>
</dbReference>
<dbReference type="Proteomes" id="UP000535415">
    <property type="component" value="Unassembled WGS sequence"/>
</dbReference>
<dbReference type="AlphaFoldDB" id="A0A7W9EXR5"/>
<dbReference type="GO" id="GO:0005829">
    <property type="term" value="C:cytosol"/>
    <property type="evidence" value="ECO:0007669"/>
    <property type="project" value="TreeGrafter"/>
</dbReference>
<evidence type="ECO:0000313" key="7">
    <source>
        <dbReference type="Proteomes" id="UP000535415"/>
    </source>
</evidence>
<accession>A0A7W9EXR5</accession>
<protein>
    <submittedName>
        <fullName evidence="6">Acyl-CoA thioesterase YciA</fullName>
        <ecNumber evidence="6">3.1.2.-</ecNumber>
    </submittedName>
</protein>
<evidence type="ECO:0000256" key="1">
    <source>
        <dbReference type="ARBA" id="ARBA00010458"/>
    </source>
</evidence>
<dbReference type="InterPro" id="IPR006683">
    <property type="entry name" value="Thioestr_dom"/>
</dbReference>
<keyword evidence="2 3" id="KW-0378">Hydrolase</keyword>
<dbReference type="PANTHER" id="PTHR11049:SF5">
    <property type="entry name" value="ACYL-COA THIOESTER HYDROLASE YCIA"/>
    <property type="match status" value="1"/>
</dbReference>
<feature type="compositionally biased region" description="Basic and acidic residues" evidence="4">
    <location>
        <begin position="19"/>
        <end position="37"/>
    </location>
</feature>
<organism evidence="6 7">
    <name type="scientific">Yoonia ponticola</name>
    <dbReference type="NCBI Taxonomy" id="1524255"/>
    <lineage>
        <taxon>Bacteria</taxon>
        <taxon>Pseudomonadati</taxon>
        <taxon>Pseudomonadota</taxon>
        <taxon>Alphaproteobacteria</taxon>
        <taxon>Rhodobacterales</taxon>
        <taxon>Paracoccaceae</taxon>
        <taxon>Yoonia</taxon>
    </lineage>
</organism>
<sequence length="159" mass="17375">MLRRPAAAARRSQCSMSHAPKDILTRGQERGSHGRQQDEGVLVIRTIAMPADTNPSGDIFGGWLMSQMDLAAGNMAGRVSQGRCATVSVEALQFLRPVKVGDEVTLYATLRKVGRTSMRIHVDAWGRPRYSDKAAKVTDADFVFVALDEEGNARPVFDT</sequence>
<proteinExistence type="inferred from homology"/>
<evidence type="ECO:0000256" key="2">
    <source>
        <dbReference type="ARBA" id="ARBA00022801"/>
    </source>
</evidence>
<dbReference type="SUPFAM" id="SSF54637">
    <property type="entry name" value="Thioesterase/thiol ester dehydrase-isomerase"/>
    <property type="match status" value="1"/>
</dbReference>
<gene>
    <name evidence="6" type="ORF">FHS72_001627</name>
</gene>
<dbReference type="InterPro" id="IPR040170">
    <property type="entry name" value="Cytosol_ACT"/>
</dbReference>
<keyword evidence="7" id="KW-1185">Reference proteome</keyword>
<evidence type="ECO:0000313" key="6">
    <source>
        <dbReference type="EMBL" id="MBB5722003.1"/>
    </source>
</evidence>
<dbReference type="PANTHER" id="PTHR11049">
    <property type="entry name" value="ACYL COENZYME A THIOESTER HYDROLASE"/>
    <property type="match status" value="1"/>
</dbReference>
<feature type="domain" description="HotDog ACOT-type" evidence="5">
    <location>
        <begin position="38"/>
        <end position="150"/>
    </location>
</feature>
<evidence type="ECO:0000256" key="3">
    <source>
        <dbReference type="PROSITE-ProRule" id="PRU01106"/>
    </source>
</evidence>
<dbReference type="EC" id="3.1.2.-" evidence="6"/>
<feature type="region of interest" description="Disordered" evidence="4">
    <location>
        <begin position="1"/>
        <end position="37"/>
    </location>
</feature>